<evidence type="ECO:0000313" key="8">
    <source>
        <dbReference type="EMBL" id="OCF54415.1"/>
    </source>
</evidence>
<sequence length="645" mass="71486">MTQHTLTQDGRSDSSQHGTDEEKKLPDASLAQGQLDTEKMRHQQIGVTRIEALWRHFGNNRTVLSLLGIALFLVCCVFSLDSSTTYTYETFGASYYEDHARLLGVISTVETIINAVSKPFIAKLADVTSRQTSYLFLLVLYLVGYIIIAASNSGNAFAAGRVISTIGSAGLDLVTDIIVADLTPLEWRGFFGALTSLPFIWFAWISGNISEPILSNSLSGFRWGFGMFCIIAPACVLPVVVLLYWADHRAKKNGELRVAESPFERRWREEHPGEAKPNSFHHLVFWAGEVDAIGLLLLGFAWTLLLLPFSLAPKAKGKWTNPSMIAMLTIGAILLIVFFVYEWRYARSPMMTRSLLTNRTFLLCAGIDFIAFLASNMRSLYWSSYVYVITDWSIGNWNRYSNAETVALTVFALLCGLLIRWTHRYKGYQIVGLAVRIVGMGLVVLAGSRDTVNNAVFAFIPVLIGFGSWMTVGVRVASQGSVPHQDLGQVMANLALWTRIGGAIGSAIASSTWQTHMQANMRKFGVPSQDISSLYASIKTAKTKYAYGSPERMAVVRAYNTTTRPLYIAGACTYGVSLLCTILMPNFYIGKTHNTVEKTDIAGRVVEDDKPVTHAEREAYRKETEQLNGKRTLVQRVKGLFVGSE</sequence>
<feature type="transmembrane region" description="Helical" evidence="6">
    <location>
        <begin position="225"/>
        <end position="246"/>
    </location>
</feature>
<feature type="domain" description="Major facilitator superfamily (MFS) profile" evidence="7">
    <location>
        <begin position="63"/>
        <end position="588"/>
    </location>
</feature>
<dbReference type="PROSITE" id="PS50850">
    <property type="entry name" value="MFS"/>
    <property type="match status" value="1"/>
</dbReference>
<feature type="transmembrane region" description="Helical" evidence="6">
    <location>
        <begin position="292"/>
        <end position="311"/>
    </location>
</feature>
<keyword evidence="9" id="KW-1185">Reference proteome</keyword>
<name>A0A1B9IFR9_9TREE</name>
<feature type="transmembrane region" description="Helical" evidence="6">
    <location>
        <begin position="566"/>
        <end position="589"/>
    </location>
</feature>
<feature type="transmembrane region" description="Helical" evidence="6">
    <location>
        <begin position="133"/>
        <end position="150"/>
    </location>
</feature>
<protein>
    <recommendedName>
        <fullName evidence="7">Major facilitator superfamily (MFS) profile domain-containing protein</fullName>
    </recommendedName>
</protein>
<dbReference type="PANTHER" id="PTHR23501">
    <property type="entry name" value="MAJOR FACILITATOR SUPERFAMILY"/>
    <property type="match status" value="1"/>
</dbReference>
<feature type="transmembrane region" description="Helical" evidence="6">
    <location>
        <begin position="490"/>
        <end position="513"/>
    </location>
</feature>
<evidence type="ECO:0000256" key="1">
    <source>
        <dbReference type="ARBA" id="ARBA00004141"/>
    </source>
</evidence>
<feature type="transmembrane region" description="Helical" evidence="6">
    <location>
        <begin position="323"/>
        <end position="341"/>
    </location>
</feature>
<feature type="transmembrane region" description="Helical" evidence="6">
    <location>
        <begin position="455"/>
        <end position="478"/>
    </location>
</feature>
<feature type="transmembrane region" description="Helical" evidence="6">
    <location>
        <begin position="156"/>
        <end position="175"/>
    </location>
</feature>
<feature type="transmembrane region" description="Helical" evidence="6">
    <location>
        <begin position="361"/>
        <end position="381"/>
    </location>
</feature>
<dbReference type="STRING" id="1331196.A0A1B9IFR9"/>
<evidence type="ECO:0000256" key="5">
    <source>
        <dbReference type="SAM" id="MobiDB-lite"/>
    </source>
</evidence>
<organism evidence="8 9">
    <name type="scientific">Kwoniella mangroviensis CBS 10435</name>
    <dbReference type="NCBI Taxonomy" id="1331196"/>
    <lineage>
        <taxon>Eukaryota</taxon>
        <taxon>Fungi</taxon>
        <taxon>Dikarya</taxon>
        <taxon>Basidiomycota</taxon>
        <taxon>Agaricomycotina</taxon>
        <taxon>Tremellomycetes</taxon>
        <taxon>Tremellales</taxon>
        <taxon>Cryptococcaceae</taxon>
        <taxon>Kwoniella</taxon>
    </lineage>
</organism>
<evidence type="ECO:0000256" key="4">
    <source>
        <dbReference type="ARBA" id="ARBA00023136"/>
    </source>
</evidence>
<feature type="region of interest" description="Disordered" evidence="5">
    <location>
        <begin position="1"/>
        <end position="29"/>
    </location>
</feature>
<keyword evidence="2 6" id="KW-0812">Transmembrane</keyword>
<dbReference type="PANTHER" id="PTHR23501:SF58">
    <property type="entry name" value="LOW AFFINITY HEME TRANSPORTER STR3"/>
    <property type="match status" value="1"/>
</dbReference>
<feature type="transmembrane region" description="Helical" evidence="6">
    <location>
        <begin position="100"/>
        <end position="121"/>
    </location>
</feature>
<dbReference type="Proteomes" id="UP000092583">
    <property type="component" value="Unassembled WGS sequence"/>
</dbReference>
<evidence type="ECO:0000256" key="6">
    <source>
        <dbReference type="SAM" id="Phobius"/>
    </source>
</evidence>
<dbReference type="EMBL" id="KI669470">
    <property type="protein sequence ID" value="OCF54415.1"/>
    <property type="molecule type" value="Genomic_DNA"/>
</dbReference>
<accession>A0A1B9IFR9</accession>
<comment type="subcellular location">
    <subcellularLocation>
        <location evidence="1">Membrane</location>
        <topology evidence="1">Multi-pass membrane protein</topology>
    </subcellularLocation>
</comment>
<dbReference type="Pfam" id="PF07690">
    <property type="entry name" value="MFS_1"/>
    <property type="match status" value="1"/>
</dbReference>
<feature type="transmembrane region" description="Helical" evidence="6">
    <location>
        <begin position="187"/>
        <end position="205"/>
    </location>
</feature>
<feature type="transmembrane region" description="Helical" evidence="6">
    <location>
        <begin position="63"/>
        <end position="80"/>
    </location>
</feature>
<dbReference type="GO" id="GO:0022857">
    <property type="term" value="F:transmembrane transporter activity"/>
    <property type="evidence" value="ECO:0007669"/>
    <property type="project" value="InterPro"/>
</dbReference>
<evidence type="ECO:0000259" key="7">
    <source>
        <dbReference type="PROSITE" id="PS50850"/>
    </source>
</evidence>
<reference evidence="9" key="2">
    <citation type="submission" date="2013-12" db="EMBL/GenBank/DDBJ databases">
        <title>Evolution of pathogenesis and genome organization in the Tremellales.</title>
        <authorList>
            <person name="Cuomo C."/>
            <person name="Litvintseva A."/>
            <person name="Heitman J."/>
            <person name="Chen Y."/>
            <person name="Sun S."/>
            <person name="Springer D."/>
            <person name="Dromer F."/>
            <person name="Young S."/>
            <person name="Zeng Q."/>
            <person name="Chapman S."/>
            <person name="Gujja S."/>
            <person name="Saif S."/>
            <person name="Birren B."/>
        </authorList>
    </citation>
    <scope>NUCLEOTIDE SEQUENCE [LARGE SCALE GENOMIC DNA]</scope>
    <source>
        <strain evidence="9">CBS 10435</strain>
    </source>
</reference>
<evidence type="ECO:0000256" key="3">
    <source>
        <dbReference type="ARBA" id="ARBA00022989"/>
    </source>
</evidence>
<dbReference type="InterPro" id="IPR011701">
    <property type="entry name" value="MFS"/>
</dbReference>
<dbReference type="InterPro" id="IPR020846">
    <property type="entry name" value="MFS_dom"/>
</dbReference>
<feature type="compositionally biased region" description="Basic and acidic residues" evidence="5">
    <location>
        <begin position="10"/>
        <end position="26"/>
    </location>
</feature>
<gene>
    <name evidence="8" type="ORF">L486_07963</name>
</gene>
<reference evidence="8 9" key="1">
    <citation type="submission" date="2013-07" db="EMBL/GenBank/DDBJ databases">
        <title>The Genome Sequence of Kwoniella mangroviensis CBS10435.</title>
        <authorList>
            <consortium name="The Broad Institute Genome Sequencing Platform"/>
            <person name="Cuomo C."/>
            <person name="Litvintseva A."/>
            <person name="Chen Y."/>
            <person name="Heitman J."/>
            <person name="Sun S."/>
            <person name="Springer D."/>
            <person name="Dromer F."/>
            <person name="Young S.K."/>
            <person name="Zeng Q."/>
            <person name="Gargeya S."/>
            <person name="Fitzgerald M."/>
            <person name="Abouelleil A."/>
            <person name="Alvarado L."/>
            <person name="Berlin A.M."/>
            <person name="Chapman S.B."/>
            <person name="Dewar J."/>
            <person name="Goldberg J."/>
            <person name="Griggs A."/>
            <person name="Gujja S."/>
            <person name="Hansen M."/>
            <person name="Howarth C."/>
            <person name="Imamovic A."/>
            <person name="Larimer J."/>
            <person name="McCowan C."/>
            <person name="Murphy C."/>
            <person name="Pearson M."/>
            <person name="Priest M."/>
            <person name="Roberts A."/>
            <person name="Saif S."/>
            <person name="Shea T."/>
            <person name="Sykes S."/>
            <person name="Wortman J."/>
            <person name="Nusbaum C."/>
            <person name="Birren B."/>
        </authorList>
    </citation>
    <scope>NUCLEOTIDE SEQUENCE [LARGE SCALE GENOMIC DNA]</scope>
    <source>
        <strain evidence="8 9">CBS 10435</strain>
    </source>
</reference>
<keyword evidence="4 6" id="KW-0472">Membrane</keyword>
<dbReference type="Gene3D" id="1.20.1250.20">
    <property type="entry name" value="MFS general substrate transporter like domains"/>
    <property type="match status" value="2"/>
</dbReference>
<keyword evidence="3 6" id="KW-1133">Transmembrane helix</keyword>
<proteinExistence type="predicted"/>
<evidence type="ECO:0000256" key="2">
    <source>
        <dbReference type="ARBA" id="ARBA00022692"/>
    </source>
</evidence>
<evidence type="ECO:0000313" key="9">
    <source>
        <dbReference type="Proteomes" id="UP000092583"/>
    </source>
</evidence>
<dbReference type="InterPro" id="IPR036259">
    <property type="entry name" value="MFS_trans_sf"/>
</dbReference>
<dbReference type="SUPFAM" id="SSF103473">
    <property type="entry name" value="MFS general substrate transporter"/>
    <property type="match status" value="1"/>
</dbReference>
<feature type="transmembrane region" description="Helical" evidence="6">
    <location>
        <begin position="431"/>
        <end position="449"/>
    </location>
</feature>
<dbReference type="OrthoDB" id="2241241at2759"/>
<dbReference type="GO" id="GO:0005886">
    <property type="term" value="C:plasma membrane"/>
    <property type="evidence" value="ECO:0007669"/>
    <property type="project" value="TreeGrafter"/>
</dbReference>
<dbReference type="AlphaFoldDB" id="A0A1B9IFR9"/>